<evidence type="ECO:0000313" key="8">
    <source>
        <dbReference type="EMBL" id="RLY05212.1"/>
    </source>
</evidence>
<keyword evidence="3 6" id="KW-0812">Transmembrane</keyword>
<dbReference type="PANTHER" id="PTHR38459">
    <property type="entry name" value="PROPHAGE BACTOPRENOL-LINKED GLUCOSE TRANSLOCASE HOMOLOG"/>
    <property type="match status" value="1"/>
</dbReference>
<comment type="caution">
    <text evidence="8">The sequence shown here is derived from an EMBL/GenBank/DDBJ whole genome shotgun (WGS) entry which is preliminary data.</text>
</comment>
<dbReference type="GO" id="GO:0005886">
    <property type="term" value="C:plasma membrane"/>
    <property type="evidence" value="ECO:0007669"/>
    <property type="project" value="TreeGrafter"/>
</dbReference>
<dbReference type="RefSeq" id="WP_121834341.1">
    <property type="nucleotide sequence ID" value="NZ_CP163513.1"/>
</dbReference>
<feature type="transmembrane region" description="Helical" evidence="6">
    <location>
        <begin position="75"/>
        <end position="97"/>
    </location>
</feature>
<evidence type="ECO:0000256" key="6">
    <source>
        <dbReference type="SAM" id="Phobius"/>
    </source>
</evidence>
<dbReference type="InterPro" id="IPR007267">
    <property type="entry name" value="GtrA_DPMS_TM"/>
</dbReference>
<dbReference type="EMBL" id="RCVM01000001">
    <property type="protein sequence ID" value="RLY05212.1"/>
    <property type="molecule type" value="Genomic_DNA"/>
</dbReference>
<dbReference type="Proteomes" id="UP000279194">
    <property type="component" value="Unassembled WGS sequence"/>
</dbReference>
<dbReference type="GO" id="GO:0000271">
    <property type="term" value="P:polysaccharide biosynthetic process"/>
    <property type="evidence" value="ECO:0007669"/>
    <property type="project" value="InterPro"/>
</dbReference>
<comment type="similarity">
    <text evidence="2">Belongs to the GtrA family.</text>
</comment>
<evidence type="ECO:0000259" key="7">
    <source>
        <dbReference type="Pfam" id="PF04138"/>
    </source>
</evidence>
<comment type="subcellular location">
    <subcellularLocation>
        <location evidence="1">Membrane</location>
        <topology evidence="1">Multi-pass membrane protein</topology>
    </subcellularLocation>
</comment>
<organism evidence="8 9">
    <name type="scientific">Streptococcus hillyeri</name>
    <dbReference type="NCBI Taxonomy" id="2282420"/>
    <lineage>
        <taxon>Bacteria</taxon>
        <taxon>Bacillati</taxon>
        <taxon>Bacillota</taxon>
        <taxon>Bacilli</taxon>
        <taxon>Lactobacillales</taxon>
        <taxon>Streptococcaceae</taxon>
        <taxon>Streptococcus</taxon>
    </lineage>
</organism>
<protein>
    <submittedName>
        <fullName evidence="8">GtrA family protein</fullName>
    </submittedName>
</protein>
<reference evidence="8 9" key="1">
    <citation type="submission" date="2018-10" db="EMBL/GenBank/DDBJ databases">
        <title>Streptococcus hillyeri sp. nov., isolated from equine tracheal sample.</title>
        <authorList>
            <person name="Macfadyen A.C."/>
            <person name="Waller A."/>
            <person name="Paterson G.K."/>
        </authorList>
    </citation>
    <scope>NUCLEOTIDE SEQUENCE [LARGE SCALE GENOMIC DNA]</scope>
    <source>
        <strain evidence="8 9">28462</strain>
    </source>
</reference>
<keyword evidence="9" id="KW-1185">Reference proteome</keyword>
<feature type="transmembrane region" description="Helical" evidence="6">
    <location>
        <begin position="40"/>
        <end position="63"/>
    </location>
</feature>
<evidence type="ECO:0000313" key="9">
    <source>
        <dbReference type="Proteomes" id="UP000279194"/>
    </source>
</evidence>
<dbReference type="InterPro" id="IPR051401">
    <property type="entry name" value="GtrA_CellWall_Glycosyl"/>
</dbReference>
<feature type="transmembrane region" description="Helical" evidence="6">
    <location>
        <begin position="12"/>
        <end position="28"/>
    </location>
</feature>
<keyword evidence="4 6" id="KW-1133">Transmembrane helix</keyword>
<accession>A0A3L9E1B6</accession>
<keyword evidence="5 6" id="KW-0472">Membrane</keyword>
<evidence type="ECO:0000256" key="1">
    <source>
        <dbReference type="ARBA" id="ARBA00004141"/>
    </source>
</evidence>
<evidence type="ECO:0000256" key="4">
    <source>
        <dbReference type="ARBA" id="ARBA00022989"/>
    </source>
</evidence>
<dbReference type="AlphaFoldDB" id="A0A3L9E1B6"/>
<evidence type="ECO:0000256" key="3">
    <source>
        <dbReference type="ARBA" id="ARBA00022692"/>
    </source>
</evidence>
<dbReference type="Pfam" id="PF04138">
    <property type="entry name" value="GtrA_DPMS_TM"/>
    <property type="match status" value="1"/>
</dbReference>
<name>A0A3L9E1B6_9STRE</name>
<feature type="domain" description="GtrA/DPMS transmembrane" evidence="7">
    <location>
        <begin position="14"/>
        <end position="140"/>
    </location>
</feature>
<evidence type="ECO:0000256" key="2">
    <source>
        <dbReference type="ARBA" id="ARBA00009399"/>
    </source>
</evidence>
<sequence>MNYLKSLLKNDAFKYLVAGVITTIFYFITRKILFGLSHHVIFSTTLANGLAILVAFVLNDIWVFTQERKGWLARLIKFFIARLSSMGIDVLLSFFLVDKYPEIIGQFVNHKIGTVDSIVSLIGQVLIMLTNYLISKFLIFKK</sequence>
<dbReference type="PANTHER" id="PTHR38459:SF5">
    <property type="entry name" value="CELL WALL TEICHOIC ACID GLYCOSYLATION PROTEIN GTCA"/>
    <property type="match status" value="1"/>
</dbReference>
<dbReference type="OrthoDB" id="361483at2"/>
<gene>
    <name evidence="8" type="ORF">EAF07_00485</name>
</gene>
<proteinExistence type="inferred from homology"/>
<feature type="transmembrane region" description="Helical" evidence="6">
    <location>
        <begin position="117"/>
        <end position="139"/>
    </location>
</feature>
<evidence type="ECO:0000256" key="5">
    <source>
        <dbReference type="ARBA" id="ARBA00023136"/>
    </source>
</evidence>